<comment type="caution">
    <text evidence="1">The sequence shown here is derived from an EMBL/GenBank/DDBJ whole genome shotgun (WGS) entry which is preliminary data.</text>
</comment>
<reference evidence="1" key="1">
    <citation type="submission" date="2019-08" db="EMBL/GenBank/DDBJ databases">
        <authorList>
            <person name="Kucharzyk K."/>
            <person name="Murdoch R.W."/>
            <person name="Higgins S."/>
            <person name="Loffler F."/>
        </authorList>
    </citation>
    <scope>NUCLEOTIDE SEQUENCE</scope>
</reference>
<proteinExistence type="predicted"/>
<protein>
    <submittedName>
        <fullName evidence="1">Uncharacterized protein</fullName>
    </submittedName>
</protein>
<name>A0A645I9Y4_9ZZZZ</name>
<accession>A0A645I9Y4</accession>
<dbReference type="SUPFAM" id="SSF53633">
    <property type="entry name" value="Carbamate kinase-like"/>
    <property type="match status" value="1"/>
</dbReference>
<dbReference type="AlphaFoldDB" id="A0A645I9Y4"/>
<dbReference type="InterPro" id="IPR036393">
    <property type="entry name" value="AceGlu_kinase-like_sf"/>
</dbReference>
<evidence type="ECO:0000313" key="1">
    <source>
        <dbReference type="EMBL" id="MPN47920.1"/>
    </source>
</evidence>
<dbReference type="EMBL" id="VSSQ01109792">
    <property type="protein sequence ID" value="MPN47920.1"/>
    <property type="molecule type" value="Genomic_DNA"/>
</dbReference>
<organism evidence="1">
    <name type="scientific">bioreactor metagenome</name>
    <dbReference type="NCBI Taxonomy" id="1076179"/>
    <lineage>
        <taxon>unclassified sequences</taxon>
        <taxon>metagenomes</taxon>
        <taxon>ecological metagenomes</taxon>
    </lineage>
</organism>
<sequence>MCKRFYILFVIVLMCSFLAELPAQQDQNRPSVIRIEGPGEFSRTDSDWSSATRQQIISADGFSYYTTSAGIYMYFPRPNNNVRLFALTGQLLWSGELVSGRFFIPTGEGIYFLRVNNKSYKVSCK</sequence>
<gene>
    <name evidence="1" type="ORF">SDC9_195524</name>
</gene>